<name>A0A1Q5TVE4_9GAMM</name>
<sequence length="43" mass="4772">MLPLFLFLYQSVGGSEVEVAEMFKIQMKLFGICKNSQGVCDGI</sequence>
<keyword evidence="2" id="KW-1185">Reference proteome</keyword>
<dbReference type="STRING" id="1873482.Xedl_01336"/>
<proteinExistence type="predicted"/>
<evidence type="ECO:0000313" key="2">
    <source>
        <dbReference type="Proteomes" id="UP000186268"/>
    </source>
</evidence>
<comment type="caution">
    <text evidence="1">The sequence shown here is derived from an EMBL/GenBank/DDBJ whole genome shotgun (WGS) entry which is preliminary data.</text>
</comment>
<reference evidence="1 2" key="1">
    <citation type="submission" date="2016-09" db="EMBL/GenBank/DDBJ databases">
        <title>Xenorhabdus thuongxuanensis sp. nov. and Xenorhabdus eapokensis sp. nov., isolated from Steinernema species.</title>
        <authorList>
            <person name="Kaempfer P."/>
            <person name="Tobias N.J."/>
            <person name="Phan Ke L."/>
            <person name="Bode H.B."/>
            <person name="Glaeser S.P."/>
        </authorList>
    </citation>
    <scope>NUCLEOTIDE SEQUENCE [LARGE SCALE GENOMIC DNA]</scope>
    <source>
        <strain evidence="1 2">DL20</strain>
    </source>
</reference>
<protein>
    <submittedName>
        <fullName evidence="1">Uncharacterized protein</fullName>
    </submittedName>
</protein>
<dbReference type="EMBL" id="MKGQ01000006">
    <property type="protein sequence ID" value="OKP04196.1"/>
    <property type="molecule type" value="Genomic_DNA"/>
</dbReference>
<dbReference type="AlphaFoldDB" id="A0A1Q5TVE4"/>
<dbReference type="Proteomes" id="UP000186268">
    <property type="component" value="Unassembled WGS sequence"/>
</dbReference>
<evidence type="ECO:0000313" key="1">
    <source>
        <dbReference type="EMBL" id="OKP04196.1"/>
    </source>
</evidence>
<organism evidence="1 2">
    <name type="scientific">Xenorhabdus eapokensis</name>
    <dbReference type="NCBI Taxonomy" id="1873482"/>
    <lineage>
        <taxon>Bacteria</taxon>
        <taxon>Pseudomonadati</taxon>
        <taxon>Pseudomonadota</taxon>
        <taxon>Gammaproteobacteria</taxon>
        <taxon>Enterobacterales</taxon>
        <taxon>Morganellaceae</taxon>
        <taxon>Xenorhabdus</taxon>
    </lineage>
</organism>
<accession>A0A1Q5TVE4</accession>
<gene>
    <name evidence="1" type="ORF">Xedl_01336</name>
</gene>